<keyword evidence="7" id="KW-0479">Metal-binding</keyword>
<dbReference type="PANTHER" id="PTHR21087">
    <property type="entry name" value="SHIKIMATE KINASE"/>
    <property type="match status" value="1"/>
</dbReference>
<dbReference type="RefSeq" id="WP_342756823.1">
    <property type="nucleotide sequence ID" value="NZ_CP146256.1"/>
</dbReference>
<keyword evidence="5 7" id="KW-0067">ATP-binding</keyword>
<dbReference type="InterPro" id="IPR027417">
    <property type="entry name" value="P-loop_NTPase"/>
</dbReference>
<comment type="pathway">
    <text evidence="7">Metabolic intermediate biosynthesis; chorismate biosynthesis; chorismate from D-erythrose 4-phosphate and phosphoenolpyruvate: step 5/7.</text>
</comment>
<comment type="similarity">
    <text evidence="7">Belongs to the shikimate kinase family.</text>
</comment>
<protein>
    <recommendedName>
        <fullName evidence="7">Shikimate kinase</fullName>
        <shortName evidence="7">SK</shortName>
        <ecNumber evidence="7">2.7.1.71</ecNumber>
    </recommendedName>
</protein>
<comment type="subunit">
    <text evidence="7">Monomer.</text>
</comment>
<evidence type="ECO:0000256" key="5">
    <source>
        <dbReference type="ARBA" id="ARBA00022840"/>
    </source>
</evidence>
<dbReference type="EC" id="2.7.1.71" evidence="7"/>
<dbReference type="PANTHER" id="PTHR21087:SF16">
    <property type="entry name" value="SHIKIMATE KINASE 1, CHLOROPLASTIC"/>
    <property type="match status" value="1"/>
</dbReference>
<comment type="caution">
    <text evidence="7">Lacks conserved residue(s) required for the propagation of feature annotation.</text>
</comment>
<evidence type="ECO:0000256" key="1">
    <source>
        <dbReference type="ARBA" id="ARBA00022605"/>
    </source>
</evidence>
<feature type="binding site" evidence="7">
    <location>
        <position position="78"/>
    </location>
    <ligand>
        <name>substrate</name>
    </ligand>
</feature>
<gene>
    <name evidence="7" type="primary">aroK</name>
    <name evidence="8" type="ORF">V6984_17145</name>
</gene>
<dbReference type="CDD" id="cd00464">
    <property type="entry name" value="SK"/>
    <property type="match status" value="1"/>
</dbReference>
<keyword evidence="3 7" id="KW-0547">Nucleotide-binding</keyword>
<evidence type="ECO:0000256" key="6">
    <source>
        <dbReference type="ARBA" id="ARBA00023141"/>
    </source>
</evidence>
<evidence type="ECO:0000256" key="4">
    <source>
        <dbReference type="ARBA" id="ARBA00022777"/>
    </source>
</evidence>
<dbReference type="Gene3D" id="3.40.50.300">
    <property type="entry name" value="P-loop containing nucleotide triphosphate hydrolases"/>
    <property type="match status" value="1"/>
</dbReference>
<evidence type="ECO:0000313" key="9">
    <source>
        <dbReference type="Proteomes" id="UP001451571"/>
    </source>
</evidence>
<evidence type="ECO:0000256" key="3">
    <source>
        <dbReference type="ARBA" id="ARBA00022741"/>
    </source>
</evidence>
<comment type="cofactor">
    <cofactor evidence="7">
        <name>Mg(2+)</name>
        <dbReference type="ChEBI" id="CHEBI:18420"/>
    </cofactor>
    <text evidence="7">Binds 1 Mg(2+) ion per subunit.</text>
</comment>
<dbReference type="Proteomes" id="UP001451571">
    <property type="component" value="Chromosome"/>
</dbReference>
<keyword evidence="7" id="KW-0963">Cytoplasm</keyword>
<feature type="binding site" evidence="7">
    <location>
        <position position="33"/>
    </location>
    <ligand>
        <name>substrate</name>
    </ligand>
</feature>
<name>A0ABZ3EV59_9FIRM</name>
<dbReference type="EMBL" id="CP146256">
    <property type="protein sequence ID" value="XAH73216.1"/>
    <property type="molecule type" value="Genomic_DNA"/>
</dbReference>
<evidence type="ECO:0000256" key="7">
    <source>
        <dbReference type="HAMAP-Rule" id="MF_00109"/>
    </source>
</evidence>
<dbReference type="SUPFAM" id="SSF52540">
    <property type="entry name" value="P-loop containing nucleoside triphosphate hydrolases"/>
    <property type="match status" value="1"/>
</dbReference>
<keyword evidence="1 7" id="KW-0028">Amino-acid biosynthesis</keyword>
<organism evidence="8 9">
    <name type="scientific">Kineothrix sedimenti</name>
    <dbReference type="NCBI Taxonomy" id="3123317"/>
    <lineage>
        <taxon>Bacteria</taxon>
        <taxon>Bacillati</taxon>
        <taxon>Bacillota</taxon>
        <taxon>Clostridia</taxon>
        <taxon>Lachnospirales</taxon>
        <taxon>Lachnospiraceae</taxon>
        <taxon>Kineothrix</taxon>
    </lineage>
</organism>
<dbReference type="InterPro" id="IPR000623">
    <property type="entry name" value="Shikimate_kinase/TSH1"/>
</dbReference>
<evidence type="ECO:0000313" key="8">
    <source>
        <dbReference type="EMBL" id="XAH73216.1"/>
    </source>
</evidence>
<dbReference type="Pfam" id="PF01202">
    <property type="entry name" value="SKI"/>
    <property type="match status" value="1"/>
</dbReference>
<feature type="binding site" evidence="7">
    <location>
        <position position="133"/>
    </location>
    <ligand>
        <name>substrate</name>
    </ligand>
</feature>
<comment type="function">
    <text evidence="7">Catalyzes the specific phosphorylation of the 3-hydroxyl group of shikimic acid using ATP as a cosubstrate.</text>
</comment>
<proteinExistence type="inferred from homology"/>
<accession>A0ABZ3EV59</accession>
<feature type="binding site" evidence="7">
    <location>
        <position position="116"/>
    </location>
    <ligand>
        <name>ATP</name>
        <dbReference type="ChEBI" id="CHEBI:30616"/>
    </ligand>
</feature>
<dbReference type="PRINTS" id="PR01100">
    <property type="entry name" value="SHIKIMTKNASE"/>
</dbReference>
<comment type="subcellular location">
    <subcellularLocation>
        <location evidence="7">Cytoplasm</location>
    </subcellularLocation>
</comment>
<dbReference type="HAMAP" id="MF_00109">
    <property type="entry name" value="Shikimate_kinase"/>
    <property type="match status" value="1"/>
</dbReference>
<feature type="binding site" evidence="7">
    <location>
        <position position="15"/>
    </location>
    <ligand>
        <name>Mg(2+)</name>
        <dbReference type="ChEBI" id="CHEBI:18420"/>
    </ligand>
</feature>
<evidence type="ECO:0000256" key="2">
    <source>
        <dbReference type="ARBA" id="ARBA00022679"/>
    </source>
</evidence>
<keyword evidence="6 7" id="KW-0057">Aromatic amino acid biosynthesis</keyword>
<keyword evidence="9" id="KW-1185">Reference proteome</keyword>
<dbReference type="GO" id="GO:0004765">
    <property type="term" value="F:shikimate kinase activity"/>
    <property type="evidence" value="ECO:0007669"/>
    <property type="project" value="UniProtKB-EC"/>
</dbReference>
<keyword evidence="7" id="KW-0460">Magnesium</keyword>
<feature type="binding site" evidence="7">
    <location>
        <begin position="11"/>
        <end position="16"/>
    </location>
    <ligand>
        <name>ATP</name>
        <dbReference type="ChEBI" id="CHEBI:30616"/>
    </ligand>
</feature>
<keyword evidence="4 7" id="KW-0418">Kinase</keyword>
<comment type="catalytic activity">
    <reaction evidence="7">
        <text>shikimate + ATP = 3-phosphoshikimate + ADP + H(+)</text>
        <dbReference type="Rhea" id="RHEA:13121"/>
        <dbReference type="ChEBI" id="CHEBI:15378"/>
        <dbReference type="ChEBI" id="CHEBI:30616"/>
        <dbReference type="ChEBI" id="CHEBI:36208"/>
        <dbReference type="ChEBI" id="CHEBI:145989"/>
        <dbReference type="ChEBI" id="CHEBI:456216"/>
        <dbReference type="EC" id="2.7.1.71"/>
    </reaction>
</comment>
<sequence length="165" mass="18403">MNNIILTGMPGAGKSTIGVVLAKRLGYRFVDSDLVIQERTGRLLHQIIEEKGIDGFIQVENEINESLDMEKTVIATGGSAVYGKEAMVHFKSIGTIIYLELSCESIAHRLGDLSERGVTVRKGQTLEDLYEERIPLYRRYADIIIDCEDKMIKDIAAEIESALKN</sequence>
<keyword evidence="2 7" id="KW-0808">Transferase</keyword>
<dbReference type="InterPro" id="IPR031322">
    <property type="entry name" value="Shikimate/glucono_kinase"/>
</dbReference>
<reference evidence="8 9" key="1">
    <citation type="submission" date="2024-02" db="EMBL/GenBank/DDBJ databases">
        <title>Bacterial strain from lacustrine sediment.</title>
        <authorList>
            <person name="Petit C."/>
            <person name="Fadhlaoui K."/>
        </authorList>
    </citation>
    <scope>NUCLEOTIDE SEQUENCE [LARGE SCALE GENOMIC DNA]</scope>
    <source>
        <strain evidence="8 9">IPX-CK</strain>
    </source>
</reference>